<gene>
    <name evidence="1" type="ORF">CDOO_08175</name>
</gene>
<dbReference type="AlphaFoldDB" id="A0A097IJF5"/>
<sequence>MHADSIREALKARLHTASPIQGRHIRSVTVKIDQDDPQTAWLTITDHTEAGEATDHLFSFSWIDDLNVNNLADSVIQAYLYTITVDEHVARELAPHLGMGHTVSPCYPITYTIGAVPCLVDTLTLAHNGPENARDHHAEEHLHR</sequence>
<dbReference type="OrthoDB" id="9927173at2"/>
<organism evidence="1 2">
    <name type="scientific">Corynebacterium doosanense CAU 212 = DSM 45436</name>
    <dbReference type="NCBI Taxonomy" id="558173"/>
    <lineage>
        <taxon>Bacteria</taxon>
        <taxon>Bacillati</taxon>
        <taxon>Actinomycetota</taxon>
        <taxon>Actinomycetes</taxon>
        <taxon>Mycobacteriales</taxon>
        <taxon>Corynebacteriaceae</taxon>
        <taxon>Corynebacterium</taxon>
    </lineage>
</organism>
<dbReference type="HOGENOM" id="CLU_149880_0_0_11"/>
<accession>A0A097IJF5</accession>
<keyword evidence="2" id="KW-1185">Reference proteome</keyword>
<evidence type="ECO:0000313" key="1">
    <source>
        <dbReference type="EMBL" id="AIT62287.1"/>
    </source>
</evidence>
<proteinExistence type="predicted"/>
<dbReference type="KEGG" id="cdo:CDOO_08175"/>
<dbReference type="EMBL" id="CP006764">
    <property type="protein sequence ID" value="AIT62287.1"/>
    <property type="molecule type" value="Genomic_DNA"/>
</dbReference>
<name>A0A097IJF5_9CORY</name>
<reference evidence="1 2" key="1">
    <citation type="submission" date="2013-09" db="EMBL/GenBank/DDBJ databases">
        <title>Complete genome sequence of Corynebacterium doosanense CAU 212(T) (=DSM 45436(T)), isolated from activated sludge.</title>
        <authorList>
            <person name="Schaffert L."/>
            <person name="Albersmeier A."/>
            <person name="Kalinowski J."/>
            <person name="Ruckert C."/>
        </authorList>
    </citation>
    <scope>NUCLEOTIDE SEQUENCE [LARGE SCALE GENOMIC DNA]</scope>
    <source>
        <strain evidence="1 2">CAU 212</strain>
    </source>
</reference>
<dbReference type="Proteomes" id="UP000029914">
    <property type="component" value="Chromosome"/>
</dbReference>
<protein>
    <submittedName>
        <fullName evidence="1">Uncharacterized protein</fullName>
    </submittedName>
</protein>
<dbReference type="RefSeq" id="WP_018023021.1">
    <property type="nucleotide sequence ID" value="NZ_AQUX01000021.1"/>
</dbReference>
<evidence type="ECO:0000313" key="2">
    <source>
        <dbReference type="Proteomes" id="UP000029914"/>
    </source>
</evidence>
<dbReference type="STRING" id="558173.CDOO_08175"/>